<dbReference type="SUPFAM" id="SSF53850">
    <property type="entry name" value="Periplasmic binding protein-like II"/>
    <property type="match status" value="1"/>
</dbReference>
<keyword evidence="7" id="KW-1185">Reference proteome</keyword>
<dbReference type="PROSITE" id="PS50931">
    <property type="entry name" value="HTH_LYSR"/>
    <property type="match status" value="1"/>
</dbReference>
<comment type="similarity">
    <text evidence="1">Belongs to the LysR transcriptional regulatory family.</text>
</comment>
<dbReference type="Pfam" id="PF00126">
    <property type="entry name" value="HTH_1"/>
    <property type="match status" value="1"/>
</dbReference>
<reference evidence="6 7" key="1">
    <citation type="submission" date="2021-03" db="EMBL/GenBank/DDBJ databases">
        <title>Caproiciproducens sp. nov. isolated from feces of cow.</title>
        <authorList>
            <person name="Choi J.-Y."/>
        </authorList>
    </citation>
    <scope>NUCLEOTIDE SEQUENCE [LARGE SCALE GENOMIC DNA]</scope>
    <source>
        <strain evidence="6 7">AGMB10547</strain>
    </source>
</reference>
<gene>
    <name evidence="6" type="ORF">J5W02_09135</name>
</gene>
<protein>
    <submittedName>
        <fullName evidence="6">LysR family transcriptional regulator</fullName>
    </submittedName>
</protein>
<name>A0ABS7DNV1_9FIRM</name>
<keyword evidence="4" id="KW-0804">Transcription</keyword>
<dbReference type="SUPFAM" id="SSF46785">
    <property type="entry name" value="Winged helix' DNA-binding domain"/>
    <property type="match status" value="1"/>
</dbReference>
<dbReference type="Proteomes" id="UP000719942">
    <property type="component" value="Unassembled WGS sequence"/>
</dbReference>
<evidence type="ECO:0000256" key="2">
    <source>
        <dbReference type="ARBA" id="ARBA00023015"/>
    </source>
</evidence>
<evidence type="ECO:0000256" key="4">
    <source>
        <dbReference type="ARBA" id="ARBA00023163"/>
    </source>
</evidence>
<evidence type="ECO:0000259" key="5">
    <source>
        <dbReference type="PROSITE" id="PS50931"/>
    </source>
</evidence>
<keyword evidence="2" id="KW-0805">Transcription regulation</keyword>
<dbReference type="PANTHER" id="PTHR30126">
    <property type="entry name" value="HTH-TYPE TRANSCRIPTIONAL REGULATOR"/>
    <property type="match status" value="1"/>
</dbReference>
<evidence type="ECO:0000256" key="1">
    <source>
        <dbReference type="ARBA" id="ARBA00009437"/>
    </source>
</evidence>
<dbReference type="Gene3D" id="1.10.10.10">
    <property type="entry name" value="Winged helix-like DNA-binding domain superfamily/Winged helix DNA-binding domain"/>
    <property type="match status" value="1"/>
</dbReference>
<dbReference type="Gene3D" id="3.40.190.290">
    <property type="match status" value="1"/>
</dbReference>
<dbReference type="InterPro" id="IPR000847">
    <property type="entry name" value="LysR_HTH_N"/>
</dbReference>
<dbReference type="InterPro" id="IPR036390">
    <property type="entry name" value="WH_DNA-bd_sf"/>
</dbReference>
<dbReference type="InterPro" id="IPR036388">
    <property type="entry name" value="WH-like_DNA-bd_sf"/>
</dbReference>
<feature type="domain" description="HTH lysR-type" evidence="5">
    <location>
        <begin position="1"/>
        <end position="58"/>
    </location>
</feature>
<accession>A0ABS7DNV1</accession>
<dbReference type="InterPro" id="IPR005119">
    <property type="entry name" value="LysR_subst-bd"/>
</dbReference>
<dbReference type="CDD" id="cd05466">
    <property type="entry name" value="PBP2_LTTR_substrate"/>
    <property type="match status" value="1"/>
</dbReference>
<evidence type="ECO:0000256" key="3">
    <source>
        <dbReference type="ARBA" id="ARBA00023125"/>
    </source>
</evidence>
<dbReference type="EMBL" id="JAGFNZ010000003">
    <property type="protein sequence ID" value="MBW7572977.1"/>
    <property type="molecule type" value="Genomic_DNA"/>
</dbReference>
<organism evidence="6 7">
    <name type="scientific">Caproiciproducens faecalis</name>
    <dbReference type="NCBI Taxonomy" id="2820301"/>
    <lineage>
        <taxon>Bacteria</taxon>
        <taxon>Bacillati</taxon>
        <taxon>Bacillota</taxon>
        <taxon>Clostridia</taxon>
        <taxon>Eubacteriales</taxon>
        <taxon>Acutalibacteraceae</taxon>
        <taxon>Caproiciproducens</taxon>
    </lineage>
</organism>
<dbReference type="Pfam" id="PF03466">
    <property type="entry name" value="LysR_substrate"/>
    <property type="match status" value="1"/>
</dbReference>
<dbReference type="PANTHER" id="PTHR30126:SF78">
    <property type="entry name" value="HTH LYSR-TYPE DOMAIN-CONTAINING PROTEIN"/>
    <property type="match status" value="1"/>
</dbReference>
<proteinExistence type="inferred from homology"/>
<evidence type="ECO:0000313" key="7">
    <source>
        <dbReference type="Proteomes" id="UP000719942"/>
    </source>
</evidence>
<comment type="caution">
    <text evidence="6">The sequence shown here is derived from an EMBL/GenBank/DDBJ whole genome shotgun (WGS) entry which is preliminary data.</text>
</comment>
<dbReference type="RefSeq" id="WP_219965386.1">
    <property type="nucleotide sequence ID" value="NZ_JAGFNZ010000003.1"/>
</dbReference>
<keyword evidence="3" id="KW-0238">DNA-binding</keyword>
<sequence length="288" mass="33266">MKESDWKIIDALSRTPNITQTAENLFMTQPTLSKRLQHIEEELGVQIVVRFPKGVVFTPEGEYLAAEARRLTDQFDTIRKNLLRIGDGESGTIQLGMTNAFARSILPQFLNQYKQLHPNVYIDISTDVSTVVVSLLEQYRIHVGFIRGELGKDFERHLISVDQACLASKSEVTLEDLPHIPQIHYLADPFAQKLLEQWWYDRFTVPPLVGMHANHGDTCREMVLNGLGYGIFLSPGFIDHDANLFKMPLFYRDGTPFTRKSWIIWRKDSYELPVIKKFIDFMRENIHV</sequence>
<dbReference type="PRINTS" id="PR00039">
    <property type="entry name" value="HTHLYSR"/>
</dbReference>
<evidence type="ECO:0000313" key="6">
    <source>
        <dbReference type="EMBL" id="MBW7572977.1"/>
    </source>
</evidence>